<evidence type="ECO:0000313" key="1">
    <source>
        <dbReference type="EMBL" id="KAG1897255.1"/>
    </source>
</evidence>
<dbReference type="AlphaFoldDB" id="A0AAD4HGY4"/>
<dbReference type="GeneID" id="64669788"/>
<protein>
    <submittedName>
        <fullName evidence="1">Uncharacterized protein</fullName>
    </submittedName>
</protein>
<reference evidence="1" key="1">
    <citation type="journal article" date="2020" name="New Phytol.">
        <title>Comparative genomics reveals dynamic genome evolution in host specialist ectomycorrhizal fungi.</title>
        <authorList>
            <person name="Lofgren L.A."/>
            <person name="Nguyen N.H."/>
            <person name="Vilgalys R."/>
            <person name="Ruytinx J."/>
            <person name="Liao H.L."/>
            <person name="Branco S."/>
            <person name="Kuo A."/>
            <person name="LaButti K."/>
            <person name="Lipzen A."/>
            <person name="Andreopoulos W."/>
            <person name="Pangilinan J."/>
            <person name="Riley R."/>
            <person name="Hundley H."/>
            <person name="Na H."/>
            <person name="Barry K."/>
            <person name="Grigoriev I.V."/>
            <person name="Stajich J.E."/>
            <person name="Kennedy P.G."/>
        </authorList>
    </citation>
    <scope>NUCLEOTIDE SEQUENCE</scope>
    <source>
        <strain evidence="1">FC203</strain>
    </source>
</reference>
<sequence>MGDPLAERAMELLHRKSGHYLGDDADKIPDLEQFLVYRVSDSKHTIMDREDRRDPELMILTSSLLNPRFCLEGWYSQHVGQLRGYLPQEIRKMRT</sequence>
<dbReference type="Proteomes" id="UP001195769">
    <property type="component" value="Unassembled WGS sequence"/>
</dbReference>
<organism evidence="1 2">
    <name type="scientific">Suillus fuscotomentosus</name>
    <dbReference type="NCBI Taxonomy" id="1912939"/>
    <lineage>
        <taxon>Eukaryota</taxon>
        <taxon>Fungi</taxon>
        <taxon>Dikarya</taxon>
        <taxon>Basidiomycota</taxon>
        <taxon>Agaricomycotina</taxon>
        <taxon>Agaricomycetes</taxon>
        <taxon>Agaricomycetidae</taxon>
        <taxon>Boletales</taxon>
        <taxon>Suillineae</taxon>
        <taxon>Suillaceae</taxon>
        <taxon>Suillus</taxon>
    </lineage>
</organism>
<comment type="caution">
    <text evidence="1">The sequence shown here is derived from an EMBL/GenBank/DDBJ whole genome shotgun (WGS) entry which is preliminary data.</text>
</comment>
<dbReference type="EMBL" id="JABBWK010000048">
    <property type="protein sequence ID" value="KAG1897255.1"/>
    <property type="molecule type" value="Genomic_DNA"/>
</dbReference>
<keyword evidence="2" id="KW-1185">Reference proteome</keyword>
<gene>
    <name evidence="1" type="ORF">F5891DRAFT_957455</name>
</gene>
<dbReference type="RefSeq" id="XP_041222831.1">
    <property type="nucleotide sequence ID" value="XM_041375490.1"/>
</dbReference>
<name>A0AAD4HGY4_9AGAM</name>
<accession>A0AAD4HGY4</accession>
<evidence type="ECO:0000313" key="2">
    <source>
        <dbReference type="Proteomes" id="UP001195769"/>
    </source>
</evidence>
<proteinExistence type="predicted"/>